<reference evidence="1" key="1">
    <citation type="submission" date="2022-05" db="EMBL/GenBank/DDBJ databases">
        <title>Chromosome-level genome of Chaenocephalus aceratus.</title>
        <authorList>
            <person name="Park H."/>
        </authorList>
    </citation>
    <scope>NUCLEOTIDE SEQUENCE</scope>
    <source>
        <strain evidence="1">KU_202001</strain>
    </source>
</reference>
<evidence type="ECO:0000313" key="2">
    <source>
        <dbReference type="Proteomes" id="UP001057452"/>
    </source>
</evidence>
<dbReference type="EMBL" id="CM043801">
    <property type="protein sequence ID" value="KAI4809590.1"/>
    <property type="molecule type" value="Genomic_DNA"/>
</dbReference>
<keyword evidence="2" id="KW-1185">Reference proteome</keyword>
<organism evidence="1 2">
    <name type="scientific">Chaenocephalus aceratus</name>
    <name type="common">Blackfin icefish</name>
    <name type="synonym">Chaenichthys aceratus</name>
    <dbReference type="NCBI Taxonomy" id="36190"/>
    <lineage>
        <taxon>Eukaryota</taxon>
        <taxon>Metazoa</taxon>
        <taxon>Chordata</taxon>
        <taxon>Craniata</taxon>
        <taxon>Vertebrata</taxon>
        <taxon>Euteleostomi</taxon>
        <taxon>Actinopterygii</taxon>
        <taxon>Neopterygii</taxon>
        <taxon>Teleostei</taxon>
        <taxon>Neoteleostei</taxon>
        <taxon>Acanthomorphata</taxon>
        <taxon>Eupercaria</taxon>
        <taxon>Perciformes</taxon>
        <taxon>Notothenioidei</taxon>
        <taxon>Channichthyidae</taxon>
        <taxon>Chaenocephalus</taxon>
    </lineage>
</organism>
<accession>A0ACB9W9A7</accession>
<name>A0ACB9W9A7_CHAAC</name>
<protein>
    <submittedName>
        <fullName evidence="1">Uncharacterized protein</fullName>
    </submittedName>
</protein>
<proteinExistence type="predicted"/>
<evidence type="ECO:0000313" key="1">
    <source>
        <dbReference type="EMBL" id="KAI4809590.1"/>
    </source>
</evidence>
<sequence>PEKASDSLGFCKINERKLLGWWWAGKHQTASSALTELLKSWLAGGDEEISGNPSLRRELHTCQEEGKTPSEEAESPLALG</sequence>
<feature type="non-terminal residue" evidence="1">
    <location>
        <position position="1"/>
    </location>
</feature>
<gene>
    <name evidence="1" type="ORF">KUCAC02_018464</name>
</gene>
<feature type="non-terminal residue" evidence="1">
    <location>
        <position position="80"/>
    </location>
</feature>
<comment type="caution">
    <text evidence="1">The sequence shown here is derived from an EMBL/GenBank/DDBJ whole genome shotgun (WGS) entry which is preliminary data.</text>
</comment>
<dbReference type="Proteomes" id="UP001057452">
    <property type="component" value="Chromosome 17"/>
</dbReference>